<reference evidence="1 2" key="1">
    <citation type="submission" date="2018-12" db="EMBL/GenBank/DDBJ databases">
        <title>Characterization of a novel siphovirus infacting Bacillus anthracis.</title>
        <authorList>
            <person name="Hu X."/>
            <person name="Wan X."/>
            <person name="Geng P."/>
            <person name="Yuan Z."/>
        </authorList>
    </citation>
    <scope>NUCLEOTIDE SEQUENCE [LARGE SCALE GENOMIC DNA]</scope>
</reference>
<keyword evidence="2" id="KW-1185">Reference proteome</keyword>
<dbReference type="EMBL" id="MK288021">
    <property type="protein sequence ID" value="AZU98988.1"/>
    <property type="molecule type" value="Genomic_DNA"/>
</dbReference>
<gene>
    <name evidence="1" type="ORF">pW2_164</name>
</gene>
<name>A0A3T0IHU7_9CAUD</name>
<proteinExistence type="predicted"/>
<accession>A0A3T0IHU7</accession>
<evidence type="ECO:0000313" key="2">
    <source>
        <dbReference type="Proteomes" id="UP000287896"/>
    </source>
</evidence>
<evidence type="ECO:0000313" key="1">
    <source>
        <dbReference type="EMBL" id="AZU98988.1"/>
    </source>
</evidence>
<dbReference type="Proteomes" id="UP000287896">
    <property type="component" value="Segment"/>
</dbReference>
<sequence length="96" mass="11047">MIRYREVIIDEILTAHVTELSYGFDGCVKVYWVHCHPIIDAIHCDLSGKTTGKGVKNNLQVIMDAIHLMKGKKARKLKALHQKGNVVYLDRWEDEK</sequence>
<protein>
    <submittedName>
        <fullName evidence="1">Uncharacterized protein</fullName>
    </submittedName>
</protein>
<organism evidence="1 2">
    <name type="scientific">Bacillus phage pW2</name>
    <dbReference type="NCBI Taxonomy" id="2500559"/>
    <lineage>
        <taxon>Viruses</taxon>
        <taxon>Duplodnaviria</taxon>
        <taxon>Heunggongvirae</taxon>
        <taxon>Uroviricota</taxon>
        <taxon>Caudoviricetes</taxon>
        <taxon>Joanripponvirinae</taxon>
        <taxon>Sophritavirus</taxon>
        <taxon>Sophritavirus pW2</taxon>
    </lineage>
</organism>